<dbReference type="AlphaFoldDB" id="Q6VMV7"/>
<keyword evidence="2 9" id="KW-0808">Transferase</keyword>
<dbReference type="GO" id="GO:0046983">
    <property type="term" value="F:protein dimerization activity"/>
    <property type="evidence" value="ECO:0007669"/>
    <property type="project" value="InterPro"/>
</dbReference>
<proteinExistence type="evidence at transcript level"/>
<evidence type="ECO:0000256" key="6">
    <source>
        <dbReference type="PIRSR" id="PIRSR005739-1"/>
    </source>
</evidence>
<evidence type="ECO:0000259" key="8">
    <source>
        <dbReference type="Pfam" id="PF08100"/>
    </source>
</evidence>
<dbReference type="CDD" id="cd02440">
    <property type="entry name" value="AdoMet_MTases"/>
    <property type="match status" value="1"/>
</dbReference>
<dbReference type="GO" id="GO:0008757">
    <property type="term" value="F:S-adenosylmethionine-dependent methyltransferase activity"/>
    <property type="evidence" value="ECO:0007669"/>
    <property type="project" value="UniProtKB-ARBA"/>
</dbReference>
<dbReference type="InterPro" id="IPR001077">
    <property type="entry name" value="COMT_C"/>
</dbReference>
<name>Q6VMV7_MENPI</name>
<comment type="similarity">
    <text evidence="5">Belongs to the class I-like SAM-binding methyltransferase superfamily. Cation-independent O-methyltransferase family. COMT subfamily.</text>
</comment>
<dbReference type="FunFam" id="3.40.50.150:FF:000057">
    <property type="entry name" value="O-methyltransferase ZRP4"/>
    <property type="match status" value="1"/>
</dbReference>
<evidence type="ECO:0000256" key="5">
    <source>
        <dbReference type="ARBA" id="ARBA00034481"/>
    </source>
</evidence>
<evidence type="ECO:0000313" key="9">
    <source>
        <dbReference type="EMBL" id="AAR09603.1"/>
    </source>
</evidence>
<dbReference type="Gene3D" id="1.10.10.10">
    <property type="entry name" value="Winged helix-like DNA-binding domain superfamily/Winged helix DNA-binding domain"/>
    <property type="match status" value="1"/>
</dbReference>
<reference evidence="9" key="1">
    <citation type="journal article" date="2004" name="Phytochemistry">
        <title>Bio-fermentation of modified flavonoids: an example of in vivo diversification of secondary metabolites.</title>
        <authorList>
            <person name="Willits M.G."/>
            <person name="Giovanni M."/>
            <person name="Prata R.T."/>
            <person name="Kramer C.M."/>
            <person name="De Luca V."/>
            <person name="Steffens J.C."/>
            <person name="Graser G."/>
        </authorList>
    </citation>
    <scope>NUCLEOTIDE SEQUENCE</scope>
    <source>
        <tissue evidence="9">Leaf</tissue>
    </source>
</reference>
<keyword evidence="1 9" id="KW-0489">Methyltransferase</keyword>
<feature type="domain" description="O-methyltransferase dimerisation" evidence="8">
    <location>
        <begin position="22"/>
        <end position="110"/>
    </location>
</feature>
<feature type="domain" description="O-methyltransferase C-terminal" evidence="7">
    <location>
        <begin position="132"/>
        <end position="343"/>
    </location>
</feature>
<dbReference type="Gene3D" id="3.40.50.150">
    <property type="entry name" value="Vaccinia Virus protein VP39"/>
    <property type="match status" value="1"/>
</dbReference>
<dbReference type="InterPro" id="IPR036388">
    <property type="entry name" value="WH-like_DNA-bd_sf"/>
</dbReference>
<dbReference type="GO" id="GO:0008171">
    <property type="term" value="F:O-methyltransferase activity"/>
    <property type="evidence" value="ECO:0007669"/>
    <property type="project" value="InterPro"/>
</dbReference>
<protein>
    <submittedName>
        <fullName evidence="9">O-methyltransferase</fullName>
    </submittedName>
</protein>
<dbReference type="FunFam" id="1.10.10.10:FF:000213">
    <property type="entry name" value="Coniferyl alcohol 9-O-methyltransferase"/>
    <property type="match status" value="1"/>
</dbReference>
<evidence type="ECO:0000256" key="3">
    <source>
        <dbReference type="ARBA" id="ARBA00022691"/>
    </source>
</evidence>
<dbReference type="SUPFAM" id="SSF46785">
    <property type="entry name" value="Winged helix' DNA-binding domain"/>
    <property type="match status" value="1"/>
</dbReference>
<dbReference type="SUPFAM" id="SSF53335">
    <property type="entry name" value="S-adenosyl-L-methionine-dependent methyltransferases"/>
    <property type="match status" value="1"/>
</dbReference>
<dbReference type="InterPro" id="IPR016461">
    <property type="entry name" value="COMT-like"/>
</dbReference>
<dbReference type="InterPro" id="IPR012967">
    <property type="entry name" value="COMT_dimerisation"/>
</dbReference>
<organism evidence="9">
    <name type="scientific">Mentha piperita</name>
    <name type="common">Peppermint</name>
    <name type="synonym">Mentha aquatica x Mentha spicata</name>
    <dbReference type="NCBI Taxonomy" id="34256"/>
    <lineage>
        <taxon>Eukaryota</taxon>
        <taxon>Viridiplantae</taxon>
        <taxon>Streptophyta</taxon>
        <taxon>Embryophyta</taxon>
        <taxon>Tracheophyta</taxon>
        <taxon>Spermatophyta</taxon>
        <taxon>Magnoliopsida</taxon>
        <taxon>eudicotyledons</taxon>
        <taxon>Gunneridae</taxon>
        <taxon>Pentapetalae</taxon>
        <taxon>asterids</taxon>
        <taxon>lamiids</taxon>
        <taxon>Lamiales</taxon>
        <taxon>Lamiaceae</taxon>
        <taxon>Nepetoideae</taxon>
        <taxon>Mentheae</taxon>
        <taxon>Menthinae</taxon>
        <taxon>Mentha</taxon>
    </lineage>
</organism>
<dbReference type="PIRSF" id="PIRSF005739">
    <property type="entry name" value="O-mtase"/>
    <property type="match status" value="1"/>
</dbReference>
<dbReference type="Pfam" id="PF00891">
    <property type="entry name" value="Methyltransf_2"/>
    <property type="match status" value="1"/>
</dbReference>
<evidence type="ECO:0000259" key="7">
    <source>
        <dbReference type="Pfam" id="PF00891"/>
    </source>
</evidence>
<evidence type="ECO:0000256" key="1">
    <source>
        <dbReference type="ARBA" id="ARBA00022603"/>
    </source>
</evidence>
<dbReference type="PROSITE" id="PS51683">
    <property type="entry name" value="SAM_OMT_II"/>
    <property type="match status" value="1"/>
</dbReference>
<comment type="pathway">
    <text evidence="4">Flavonoid metabolism.</text>
</comment>
<dbReference type="InterPro" id="IPR029063">
    <property type="entry name" value="SAM-dependent_MTases_sf"/>
</dbReference>
<dbReference type="PANTHER" id="PTHR11746">
    <property type="entry name" value="O-METHYLTRANSFERASE"/>
    <property type="match status" value="1"/>
</dbReference>
<sequence>MALPNLEESTVEELLDAEAHVWNHIFSYINSMSLKSALQLGIPDIIHKHGNPITLSQLADALNINKAKTDGLFRLMRLLEHSKFFDKVKVEGEGEEEAYSLTRASRLLLRDEPSSLAPYIRAMLDPNFMDPFHHLSEWLGSECPSPFEFKHGRSLWEYAGIEERWNQLFNQAMANDAKLVTSILVKECRHIFQGLESLVDVGGGAGTVAKVVADAFPGLKAVVLDLPHVVADLATSENLRYVSGDMFEDIPRADAVLLKWILHNWSDEECIKILEKCKEAITPSKNNNGGKVIVIDMILKDEKQHHKGTETQLLFDVLMMTALTGKERTEKEWANLFFAAGFKTYKIHPVLRLRSVIEIFP</sequence>
<evidence type="ECO:0000256" key="4">
    <source>
        <dbReference type="ARBA" id="ARBA00034479"/>
    </source>
</evidence>
<evidence type="ECO:0000256" key="2">
    <source>
        <dbReference type="ARBA" id="ARBA00022679"/>
    </source>
</evidence>
<feature type="active site" description="Proton acceptor" evidence="6">
    <location>
        <position position="263"/>
    </location>
</feature>
<gene>
    <name evidence="9" type="primary">OMT5</name>
</gene>
<dbReference type="EMBL" id="AY337462">
    <property type="protein sequence ID" value="AAR09603.1"/>
    <property type="molecule type" value="mRNA"/>
</dbReference>
<dbReference type="InterPro" id="IPR036390">
    <property type="entry name" value="WH_DNA-bd_sf"/>
</dbReference>
<dbReference type="Pfam" id="PF08100">
    <property type="entry name" value="Dimerisation"/>
    <property type="match status" value="1"/>
</dbReference>
<keyword evidence="3" id="KW-0949">S-adenosyl-L-methionine</keyword>
<dbReference type="GO" id="GO:0032259">
    <property type="term" value="P:methylation"/>
    <property type="evidence" value="ECO:0007669"/>
    <property type="project" value="UniProtKB-KW"/>
</dbReference>
<accession>Q6VMV7</accession>